<dbReference type="NCBIfam" id="TIGR02352">
    <property type="entry name" value="thiamin_ThiO"/>
    <property type="match status" value="1"/>
</dbReference>
<dbReference type="Gene3D" id="3.30.9.10">
    <property type="entry name" value="D-Amino Acid Oxidase, subunit A, domain 2"/>
    <property type="match status" value="1"/>
</dbReference>
<keyword evidence="3" id="KW-0560">Oxidoreductase</keyword>
<gene>
    <name evidence="7" type="ORF">SAMN05421807_104274</name>
</gene>
<dbReference type="InterPro" id="IPR006076">
    <property type="entry name" value="FAD-dep_OxRdtase"/>
</dbReference>
<dbReference type="Gene3D" id="3.50.50.60">
    <property type="entry name" value="FAD/NAD(P)-binding domain"/>
    <property type="match status" value="1"/>
</dbReference>
<reference evidence="8" key="1">
    <citation type="submission" date="2016-11" db="EMBL/GenBank/DDBJ databases">
        <authorList>
            <person name="Varghese N."/>
            <person name="Submissions S."/>
        </authorList>
    </citation>
    <scope>NUCLEOTIDE SEQUENCE [LARGE SCALE GENOMIC DNA]</scope>
    <source>
        <strain evidence="8">CGMCC 1.6496</strain>
    </source>
</reference>
<comment type="pathway">
    <text evidence="1">Cofactor biosynthesis; thiamine diphosphate biosynthesis.</text>
</comment>
<evidence type="ECO:0000256" key="5">
    <source>
        <dbReference type="ARBA" id="ARBA00050018"/>
    </source>
</evidence>
<dbReference type="Proteomes" id="UP000184079">
    <property type="component" value="Unassembled WGS sequence"/>
</dbReference>
<dbReference type="PANTHER" id="PTHR13847">
    <property type="entry name" value="SARCOSINE DEHYDROGENASE-RELATED"/>
    <property type="match status" value="1"/>
</dbReference>
<dbReference type="RefSeq" id="WP_073006690.1">
    <property type="nucleotide sequence ID" value="NZ_FQXD01000004.1"/>
</dbReference>
<evidence type="ECO:0000256" key="1">
    <source>
        <dbReference type="ARBA" id="ARBA00004948"/>
    </source>
</evidence>
<dbReference type="SUPFAM" id="SSF54373">
    <property type="entry name" value="FAD-linked reductases, C-terminal domain"/>
    <property type="match status" value="1"/>
</dbReference>
<evidence type="ECO:0000256" key="3">
    <source>
        <dbReference type="ARBA" id="ARBA00023002"/>
    </source>
</evidence>
<dbReference type="EMBL" id="FQXD01000004">
    <property type="protein sequence ID" value="SHH17461.1"/>
    <property type="molecule type" value="Genomic_DNA"/>
</dbReference>
<dbReference type="UniPathway" id="UPA00060"/>
<keyword evidence="8" id="KW-1185">Reference proteome</keyword>
<evidence type="ECO:0000313" key="7">
    <source>
        <dbReference type="EMBL" id="SHH17461.1"/>
    </source>
</evidence>
<dbReference type="Pfam" id="PF01266">
    <property type="entry name" value="DAO"/>
    <property type="match status" value="1"/>
</dbReference>
<dbReference type="GO" id="GO:0009228">
    <property type="term" value="P:thiamine biosynthetic process"/>
    <property type="evidence" value="ECO:0007669"/>
    <property type="project" value="UniProtKB-KW"/>
</dbReference>
<evidence type="ECO:0000256" key="4">
    <source>
        <dbReference type="ARBA" id="ARBA00049872"/>
    </source>
</evidence>
<comment type="catalytic activity">
    <reaction evidence="4">
        <text>glycine + O2 + H2O = glyoxylate + H2O2 + NH4(+)</text>
        <dbReference type="Rhea" id="RHEA:11532"/>
        <dbReference type="ChEBI" id="CHEBI:15377"/>
        <dbReference type="ChEBI" id="CHEBI:15379"/>
        <dbReference type="ChEBI" id="CHEBI:16240"/>
        <dbReference type="ChEBI" id="CHEBI:28938"/>
        <dbReference type="ChEBI" id="CHEBI:36655"/>
        <dbReference type="ChEBI" id="CHEBI:57305"/>
        <dbReference type="EC" id="1.4.3.19"/>
    </reaction>
</comment>
<dbReference type="GO" id="GO:0043799">
    <property type="term" value="F:glycine oxidase activity"/>
    <property type="evidence" value="ECO:0007669"/>
    <property type="project" value="UniProtKB-EC"/>
</dbReference>
<name>A0A1M5QU56_9BACI</name>
<accession>A0A1M5QU56</accession>
<dbReference type="AlphaFoldDB" id="A0A1M5QU56"/>
<dbReference type="GO" id="GO:0009229">
    <property type="term" value="P:thiamine diphosphate biosynthetic process"/>
    <property type="evidence" value="ECO:0007669"/>
    <property type="project" value="UniProtKB-UniPathway"/>
</dbReference>
<organism evidence="7 8">
    <name type="scientific">Virgibacillus chiguensis</name>
    <dbReference type="NCBI Taxonomy" id="411959"/>
    <lineage>
        <taxon>Bacteria</taxon>
        <taxon>Bacillati</taxon>
        <taxon>Bacillota</taxon>
        <taxon>Bacilli</taxon>
        <taxon>Bacillales</taxon>
        <taxon>Bacillaceae</taxon>
        <taxon>Virgibacillus</taxon>
    </lineage>
</organism>
<protein>
    <recommendedName>
        <fullName evidence="5">glycine oxidase</fullName>
        <ecNumber evidence="5">1.4.3.19</ecNumber>
    </recommendedName>
</protein>
<sequence>MKDYYEVVVVGGGIIGHAVSYQLNKNNVTTLVVEKQQSGRKATKAAAGMLGVHTENSNANEFYKLCQSSRDMYQELNWELYELTSIDIQLASGGMVELAFHEQEKQAIELKRQAFPNLEWVDQRQLKAWYPMLGKEAIAGIYMETDGHVEPSRVCEAFKQGAIAKGGKVKEDCHVWNINHVGKTFHLDTDEGLITAERVVIATGAESGRWFTAMGLVNPMIPVKGECLSIISSGIQLKQTLFCKDFYLVPKRDGRYVIGATSERYNQSSYVSVGGIESLLTHFNTIFPSFRDARIDSFLTGVRPGTEDGIPVIGEHPYLPGLYYATGHYRNGVLLAPATAQLIGDLIMNQSQKAIGTLVSPQRLAMVNS</sequence>
<evidence type="ECO:0000259" key="6">
    <source>
        <dbReference type="Pfam" id="PF01266"/>
    </source>
</evidence>
<dbReference type="OrthoDB" id="9794226at2"/>
<proteinExistence type="predicted"/>
<dbReference type="InterPro" id="IPR012727">
    <property type="entry name" value="Gly_oxidase_ThiO"/>
</dbReference>
<dbReference type="GO" id="GO:0005737">
    <property type="term" value="C:cytoplasm"/>
    <property type="evidence" value="ECO:0007669"/>
    <property type="project" value="TreeGrafter"/>
</dbReference>
<keyword evidence="2" id="KW-0784">Thiamine biosynthesis</keyword>
<dbReference type="InterPro" id="IPR036188">
    <property type="entry name" value="FAD/NAD-bd_sf"/>
</dbReference>
<dbReference type="SUPFAM" id="SSF51905">
    <property type="entry name" value="FAD/NAD(P)-binding domain"/>
    <property type="match status" value="1"/>
</dbReference>
<evidence type="ECO:0000313" key="8">
    <source>
        <dbReference type="Proteomes" id="UP000184079"/>
    </source>
</evidence>
<dbReference type="EC" id="1.4.3.19" evidence="5"/>
<dbReference type="GO" id="GO:0050660">
    <property type="term" value="F:flavin adenine dinucleotide binding"/>
    <property type="evidence" value="ECO:0007669"/>
    <property type="project" value="InterPro"/>
</dbReference>
<feature type="domain" description="FAD dependent oxidoreductase" evidence="6">
    <location>
        <begin position="7"/>
        <end position="346"/>
    </location>
</feature>
<evidence type="ECO:0000256" key="2">
    <source>
        <dbReference type="ARBA" id="ARBA00022977"/>
    </source>
</evidence>
<dbReference type="PANTHER" id="PTHR13847:SF289">
    <property type="entry name" value="GLYCINE OXIDASE"/>
    <property type="match status" value="1"/>
</dbReference>